<dbReference type="Gene3D" id="3.90.76.10">
    <property type="entry name" value="Dipeptide-binding Protein, Domain 1"/>
    <property type="match status" value="1"/>
</dbReference>
<dbReference type="GO" id="GO:0015833">
    <property type="term" value="P:peptide transport"/>
    <property type="evidence" value="ECO:0007669"/>
    <property type="project" value="UniProtKB-KW"/>
</dbReference>
<dbReference type="GO" id="GO:0030288">
    <property type="term" value="C:outer membrane-bounded periplasmic space"/>
    <property type="evidence" value="ECO:0007669"/>
    <property type="project" value="UniProtKB-ARBA"/>
</dbReference>
<dbReference type="Gene3D" id="3.40.190.10">
    <property type="entry name" value="Periplasmic binding protein-like II"/>
    <property type="match status" value="1"/>
</dbReference>
<name>A0A8J3B9R4_9BACI</name>
<dbReference type="InterPro" id="IPR039424">
    <property type="entry name" value="SBP_5"/>
</dbReference>
<comment type="caution">
    <text evidence="9">The sequence shown here is derived from an EMBL/GenBank/DDBJ whole genome shotgun (WGS) entry which is preliminary data.</text>
</comment>
<evidence type="ECO:0000256" key="7">
    <source>
        <dbReference type="ARBA" id="ARBA00023288"/>
    </source>
</evidence>
<dbReference type="Gene3D" id="3.10.105.10">
    <property type="entry name" value="Dipeptide-binding Protein, Domain 3"/>
    <property type="match status" value="1"/>
</dbReference>
<protein>
    <submittedName>
        <fullName evidence="9">Dipeptide-binding protein DppE</fullName>
    </submittedName>
</protein>
<dbReference type="Pfam" id="PF00496">
    <property type="entry name" value="SBP_bac_5"/>
    <property type="match status" value="1"/>
</dbReference>
<gene>
    <name evidence="9" type="primary">dppE</name>
    <name evidence="9" type="ORF">GCM10007043_06830</name>
</gene>
<sequence>MSKINRLVAWGLLFVCMFWVAVGCQNTPVGKETHQEDSASTATQPSQELHVNLRSEPPVLYPALATDTTSGLVLYHVLEGLTRLGENGQVRPGMATSWQVSDDGMTYTFFLRKTAEWSDGQPVTAHDFVYSWLKMLDPKTASNIAYHLYPVKNAKAFNEGKAQAEDVGIRALDDYTLQVTFEHPVPHFLNLTSHQALLPIPKHVDEANPNWYKEAATFVGNGPFQLAEWIHDSHIVLKKNSHYWAKDEVKLDAIHMAMVNDENTEYQMFETGQLDVATPPLELTKELLDAGKAKAKPMFATYYLVLNTRDPVLKNPKIRKALALAIDRRALVETVLQGGQIPATGMVPPGAPGLNGDFRAEQGDLLKDGDVEAAKALLQEGLRELGLTKLPPLTYKFNTGQGHQKVAEAIQQMWKQHLGVDIKLANEEWKVYLASLDQGNFQIGRLGWVGEYLDAMTFLDLFVTDGGNNHTGWSNARYDRLIAEAQSTADPAKRIRALQEAEKLLMEEMPIIPIYFYTRVYMEKPHVRGAIRNIIYETDYSRAWLER</sequence>
<evidence type="ECO:0000256" key="5">
    <source>
        <dbReference type="ARBA" id="ARBA00022856"/>
    </source>
</evidence>
<accession>A0A8J3B9R4</accession>
<reference evidence="9" key="2">
    <citation type="submission" date="2020-09" db="EMBL/GenBank/DDBJ databases">
        <authorList>
            <person name="Sun Q."/>
            <person name="Ohkuma M."/>
        </authorList>
    </citation>
    <scope>NUCLEOTIDE SEQUENCE</scope>
    <source>
        <strain evidence="9">JCM 14719</strain>
    </source>
</reference>
<evidence type="ECO:0000256" key="6">
    <source>
        <dbReference type="ARBA" id="ARBA00023139"/>
    </source>
</evidence>
<comment type="similarity">
    <text evidence="2">Belongs to the bacterial solute-binding protein 5 family.</text>
</comment>
<dbReference type="CDD" id="cd08504">
    <property type="entry name" value="PBP2_OppA"/>
    <property type="match status" value="1"/>
</dbReference>
<evidence type="ECO:0000313" key="10">
    <source>
        <dbReference type="Proteomes" id="UP000637720"/>
    </source>
</evidence>
<keyword evidence="10" id="KW-1185">Reference proteome</keyword>
<evidence type="ECO:0000313" key="9">
    <source>
        <dbReference type="EMBL" id="GGJ95672.1"/>
    </source>
</evidence>
<keyword evidence="4" id="KW-0732">Signal</keyword>
<proteinExistence type="inferred from homology"/>
<dbReference type="GO" id="GO:0043190">
    <property type="term" value="C:ATP-binding cassette (ABC) transporter complex"/>
    <property type="evidence" value="ECO:0007669"/>
    <property type="project" value="InterPro"/>
</dbReference>
<dbReference type="InterPro" id="IPR000914">
    <property type="entry name" value="SBP_5_dom"/>
</dbReference>
<dbReference type="EMBL" id="BMOF01000008">
    <property type="protein sequence ID" value="GGJ95672.1"/>
    <property type="molecule type" value="Genomic_DNA"/>
</dbReference>
<evidence type="ECO:0000256" key="4">
    <source>
        <dbReference type="ARBA" id="ARBA00022729"/>
    </source>
</evidence>
<keyword evidence="3" id="KW-0813">Transport</keyword>
<comment type="subcellular location">
    <subcellularLocation>
        <location evidence="1">Cell membrane</location>
        <topology evidence="1">Lipid-anchor</topology>
    </subcellularLocation>
</comment>
<keyword evidence="5" id="KW-0653">Protein transport</keyword>
<keyword evidence="5" id="KW-0571">Peptide transport</keyword>
<organism evidence="9 10">
    <name type="scientific">Calditerricola satsumensis</name>
    <dbReference type="NCBI Taxonomy" id="373054"/>
    <lineage>
        <taxon>Bacteria</taxon>
        <taxon>Bacillati</taxon>
        <taxon>Bacillota</taxon>
        <taxon>Bacilli</taxon>
        <taxon>Bacillales</taxon>
        <taxon>Bacillaceae</taxon>
        <taxon>Calditerricola</taxon>
    </lineage>
</organism>
<dbReference type="FunFam" id="3.10.105.10:FF:000001">
    <property type="entry name" value="Oligopeptide ABC transporter, oligopeptide-binding protein"/>
    <property type="match status" value="1"/>
</dbReference>
<evidence type="ECO:0000259" key="8">
    <source>
        <dbReference type="Pfam" id="PF00496"/>
    </source>
</evidence>
<dbReference type="PIRSF" id="PIRSF002741">
    <property type="entry name" value="MppA"/>
    <property type="match status" value="1"/>
</dbReference>
<dbReference type="GO" id="GO:1904680">
    <property type="term" value="F:peptide transmembrane transporter activity"/>
    <property type="evidence" value="ECO:0007669"/>
    <property type="project" value="TreeGrafter"/>
</dbReference>
<dbReference type="Proteomes" id="UP000637720">
    <property type="component" value="Unassembled WGS sequence"/>
</dbReference>
<reference evidence="9" key="1">
    <citation type="journal article" date="2014" name="Int. J. Syst. Evol. Microbiol.">
        <title>Complete genome sequence of Corynebacterium casei LMG S-19264T (=DSM 44701T), isolated from a smear-ripened cheese.</title>
        <authorList>
            <consortium name="US DOE Joint Genome Institute (JGI-PGF)"/>
            <person name="Walter F."/>
            <person name="Albersmeier A."/>
            <person name="Kalinowski J."/>
            <person name="Ruckert C."/>
        </authorList>
    </citation>
    <scope>NUCLEOTIDE SEQUENCE</scope>
    <source>
        <strain evidence="9">JCM 14719</strain>
    </source>
</reference>
<keyword evidence="6" id="KW-0564">Palmitate</keyword>
<dbReference type="PANTHER" id="PTHR30290">
    <property type="entry name" value="PERIPLASMIC BINDING COMPONENT OF ABC TRANSPORTER"/>
    <property type="match status" value="1"/>
</dbReference>
<evidence type="ECO:0000256" key="1">
    <source>
        <dbReference type="ARBA" id="ARBA00004193"/>
    </source>
</evidence>
<evidence type="ECO:0000256" key="2">
    <source>
        <dbReference type="ARBA" id="ARBA00005695"/>
    </source>
</evidence>
<dbReference type="RefSeq" id="WP_188816798.1">
    <property type="nucleotide sequence ID" value="NZ_BMOF01000008.1"/>
</dbReference>
<feature type="domain" description="Solute-binding protein family 5" evidence="8">
    <location>
        <begin position="90"/>
        <end position="469"/>
    </location>
</feature>
<dbReference type="AlphaFoldDB" id="A0A8J3B9R4"/>
<dbReference type="SUPFAM" id="SSF53850">
    <property type="entry name" value="Periplasmic binding protein-like II"/>
    <property type="match status" value="1"/>
</dbReference>
<dbReference type="PROSITE" id="PS51257">
    <property type="entry name" value="PROKAR_LIPOPROTEIN"/>
    <property type="match status" value="1"/>
</dbReference>
<dbReference type="PANTHER" id="PTHR30290:SF79">
    <property type="entry name" value="DIPEPTIDE-BINDING PROTEIN DPPE"/>
    <property type="match status" value="1"/>
</dbReference>
<dbReference type="InterPro" id="IPR030678">
    <property type="entry name" value="Peptide/Ni-bd"/>
</dbReference>
<keyword evidence="7" id="KW-0449">Lipoprotein</keyword>
<evidence type="ECO:0000256" key="3">
    <source>
        <dbReference type="ARBA" id="ARBA00022448"/>
    </source>
</evidence>
<dbReference type="FunFam" id="3.90.76.10:FF:000001">
    <property type="entry name" value="Oligopeptide ABC transporter substrate-binding protein"/>
    <property type="match status" value="1"/>
</dbReference>